<evidence type="ECO:0000313" key="2">
    <source>
        <dbReference type="EMBL" id="KAJ1730490.1"/>
    </source>
</evidence>
<feature type="compositionally biased region" description="Polar residues" evidence="1">
    <location>
        <begin position="182"/>
        <end position="194"/>
    </location>
</feature>
<gene>
    <name evidence="2" type="ORF">LPJ61_002986</name>
</gene>
<feature type="non-terminal residue" evidence="2">
    <location>
        <position position="409"/>
    </location>
</feature>
<evidence type="ECO:0000313" key="3">
    <source>
        <dbReference type="Proteomes" id="UP001143981"/>
    </source>
</evidence>
<dbReference type="AlphaFoldDB" id="A0A9W7Y7D4"/>
<keyword evidence="3" id="KW-1185">Reference proteome</keyword>
<dbReference type="Proteomes" id="UP001143981">
    <property type="component" value="Unassembled WGS sequence"/>
</dbReference>
<sequence length="409" mass="43777">MESLGEYLLGVVESSYEDLAHLVPCGSFLGLFDERPIKRLRYERPALGGTLGAPARQQPPLANGTPRLLFEFDNSEATCQSITRLALEAIDSGGISTVDVLRAVVNAVRSTHDASAVLDIGFRALFEIYQRRLDYHSANRYSSESSLPGGGAAATKLGGAATAGAAERAELGGMTPSEAPLSGSQMSEGPASSGSGVPLSGLALSAARIGTFGEEYLLLTGLFELHRPRTWVAAVRLVSMVTKSAIRIMYGGTAPGDHPSLSAGTHAASLSEISGLNLLPESVCREMIRQVWRLLLDSAATEPQTVSVLGTGRRTRWQIRFEATMELFDCFVGRSEQCLGRPLVSYYLISRELDPGAGVAESGMLPGEMQLIVDLCFGRKRRLGRILLPPDGSWPLISHASRAHTVKHV</sequence>
<protein>
    <submittedName>
        <fullName evidence="2">Uncharacterized protein</fullName>
    </submittedName>
</protein>
<accession>A0A9W7Y7D4</accession>
<comment type="caution">
    <text evidence="2">The sequence shown here is derived from an EMBL/GenBank/DDBJ whole genome shotgun (WGS) entry which is preliminary data.</text>
</comment>
<evidence type="ECO:0000256" key="1">
    <source>
        <dbReference type="SAM" id="MobiDB-lite"/>
    </source>
</evidence>
<dbReference type="EMBL" id="JANBOI010000448">
    <property type="protein sequence ID" value="KAJ1730490.1"/>
    <property type="molecule type" value="Genomic_DNA"/>
</dbReference>
<dbReference type="OrthoDB" id="9982951at2759"/>
<organism evidence="2 3">
    <name type="scientific">Coemansia biformis</name>
    <dbReference type="NCBI Taxonomy" id="1286918"/>
    <lineage>
        <taxon>Eukaryota</taxon>
        <taxon>Fungi</taxon>
        <taxon>Fungi incertae sedis</taxon>
        <taxon>Zoopagomycota</taxon>
        <taxon>Kickxellomycotina</taxon>
        <taxon>Kickxellomycetes</taxon>
        <taxon>Kickxellales</taxon>
        <taxon>Kickxellaceae</taxon>
        <taxon>Coemansia</taxon>
    </lineage>
</organism>
<reference evidence="2" key="1">
    <citation type="submission" date="2022-07" db="EMBL/GenBank/DDBJ databases">
        <title>Phylogenomic reconstructions and comparative analyses of Kickxellomycotina fungi.</title>
        <authorList>
            <person name="Reynolds N.K."/>
            <person name="Stajich J.E."/>
            <person name="Barry K."/>
            <person name="Grigoriev I.V."/>
            <person name="Crous P."/>
            <person name="Smith M.E."/>
        </authorList>
    </citation>
    <scope>NUCLEOTIDE SEQUENCE</scope>
    <source>
        <strain evidence="2">BCRC 34381</strain>
    </source>
</reference>
<proteinExistence type="predicted"/>
<feature type="region of interest" description="Disordered" evidence="1">
    <location>
        <begin position="173"/>
        <end position="194"/>
    </location>
</feature>
<name>A0A9W7Y7D4_9FUNG</name>